<name>A0ABV7X8P7_9SPHN</name>
<gene>
    <name evidence="2" type="ORF">ACFOMD_03505</name>
</gene>
<evidence type="ECO:0000313" key="2">
    <source>
        <dbReference type="EMBL" id="MFC3711622.1"/>
    </source>
</evidence>
<keyword evidence="3" id="KW-1185">Reference proteome</keyword>
<feature type="transmembrane region" description="Helical" evidence="1">
    <location>
        <begin position="99"/>
        <end position="118"/>
    </location>
</feature>
<dbReference type="RefSeq" id="WP_380856929.1">
    <property type="nucleotide sequence ID" value="NZ_JBHRXV010000003.1"/>
</dbReference>
<evidence type="ECO:0000256" key="1">
    <source>
        <dbReference type="SAM" id="Phobius"/>
    </source>
</evidence>
<proteinExistence type="predicted"/>
<sequence length="132" mass="13554">MTASATFLRRVLALDAITCAVTGVAFAAGASFASPLLGLPVDLLQTAGLSLLPFAAFVGWLASREQPPVAGVWIAIIINAIWVIDSFLIAAGMGAAPTTLGIVVVVAQALAVATFAELEYLGLKRMRTNALA</sequence>
<reference evidence="3" key="1">
    <citation type="journal article" date="2019" name="Int. J. Syst. Evol. Microbiol.">
        <title>The Global Catalogue of Microorganisms (GCM) 10K type strain sequencing project: providing services to taxonomists for standard genome sequencing and annotation.</title>
        <authorList>
            <consortium name="The Broad Institute Genomics Platform"/>
            <consortium name="The Broad Institute Genome Sequencing Center for Infectious Disease"/>
            <person name="Wu L."/>
            <person name="Ma J."/>
        </authorList>
    </citation>
    <scope>NUCLEOTIDE SEQUENCE [LARGE SCALE GENOMIC DNA]</scope>
    <source>
        <strain evidence="3">KCTC 42644</strain>
    </source>
</reference>
<feature type="transmembrane region" description="Helical" evidence="1">
    <location>
        <begin position="43"/>
        <end position="62"/>
    </location>
</feature>
<comment type="caution">
    <text evidence="2">The sequence shown here is derived from an EMBL/GenBank/DDBJ whole genome shotgun (WGS) entry which is preliminary data.</text>
</comment>
<protein>
    <submittedName>
        <fullName evidence="2">Uncharacterized protein</fullName>
    </submittedName>
</protein>
<feature type="transmembrane region" description="Helical" evidence="1">
    <location>
        <begin position="69"/>
        <end position="93"/>
    </location>
</feature>
<keyword evidence="1" id="KW-0812">Transmembrane</keyword>
<organism evidence="2 3">
    <name type="scientific">Sphingoaurantiacus capsulatus</name>
    <dbReference type="NCBI Taxonomy" id="1771310"/>
    <lineage>
        <taxon>Bacteria</taxon>
        <taxon>Pseudomonadati</taxon>
        <taxon>Pseudomonadota</taxon>
        <taxon>Alphaproteobacteria</taxon>
        <taxon>Sphingomonadales</taxon>
        <taxon>Sphingosinicellaceae</taxon>
        <taxon>Sphingoaurantiacus</taxon>
    </lineage>
</organism>
<keyword evidence="1" id="KW-0472">Membrane</keyword>
<dbReference type="Proteomes" id="UP001595615">
    <property type="component" value="Unassembled WGS sequence"/>
</dbReference>
<dbReference type="EMBL" id="JBHRXV010000003">
    <property type="protein sequence ID" value="MFC3711622.1"/>
    <property type="molecule type" value="Genomic_DNA"/>
</dbReference>
<accession>A0ABV7X8P7</accession>
<evidence type="ECO:0000313" key="3">
    <source>
        <dbReference type="Proteomes" id="UP001595615"/>
    </source>
</evidence>
<keyword evidence="1" id="KW-1133">Transmembrane helix</keyword>